<keyword evidence="2" id="KW-0472">Membrane</keyword>
<feature type="transmembrane region" description="Helical" evidence="2">
    <location>
        <begin position="291"/>
        <end position="312"/>
    </location>
</feature>
<organism evidence="3 4">
    <name type="scientific">Laccaria amethystina LaAM-08-1</name>
    <dbReference type="NCBI Taxonomy" id="1095629"/>
    <lineage>
        <taxon>Eukaryota</taxon>
        <taxon>Fungi</taxon>
        <taxon>Dikarya</taxon>
        <taxon>Basidiomycota</taxon>
        <taxon>Agaricomycotina</taxon>
        <taxon>Agaricomycetes</taxon>
        <taxon>Agaricomycetidae</taxon>
        <taxon>Agaricales</taxon>
        <taxon>Agaricineae</taxon>
        <taxon>Hydnangiaceae</taxon>
        <taxon>Laccaria</taxon>
    </lineage>
</organism>
<name>A0A0C9YH74_9AGAR</name>
<keyword evidence="2" id="KW-1133">Transmembrane helix</keyword>
<sequence>MPSFQAVVEDTAPFLVYSANWRAGTSADDSSADKYTQSSFTVSQAANATMSFTFFGTSVGIYGAKRGNHGPYQVQVDNQQYPVGNGVATPDAFNQTLFSTNLQKGLHTVILTNGANTYVDVDYVSWQTSVGNDDETLIVNTYQDSHPAFSYSPASSWGTPDFVSSFSGSTGHATTSPGSSAEFTFAGDAVGLYGPVGPNGAAAFSVQVDGGTPMNSSTNKQFYRPQQLLYYGSNLGSGVHTLKIQFGSSSGSNQALAIDYAEVYTTPSLGGSFGTNLPIRVASAFPTSATIGLAITSTLAFLALAAVVFLFLQRRKNHLFSFLGTDPETPNMSGLRVEPFSFPPTSQNVSIVNQNRRQPNHNLNPSDLSFTSSSNPTTTTGYPSTFSAPRLYDDYVPSTAETRGAVTKDRLRMGSPSAPLESRVMASDTSHTISQPSGSIPVSTATRDPLVGDTVPPPEYHT</sequence>
<protein>
    <recommendedName>
        <fullName evidence="5">Transmembrane protein</fullName>
    </recommendedName>
</protein>
<feature type="region of interest" description="Disordered" evidence="1">
    <location>
        <begin position="403"/>
        <end position="462"/>
    </location>
</feature>
<dbReference type="HOGENOM" id="CLU_028897_0_0_1"/>
<dbReference type="Proteomes" id="UP000054477">
    <property type="component" value="Unassembled WGS sequence"/>
</dbReference>
<dbReference type="STRING" id="1095629.A0A0C9YH74"/>
<accession>A0A0C9YH74</accession>
<evidence type="ECO:0000313" key="4">
    <source>
        <dbReference type="Proteomes" id="UP000054477"/>
    </source>
</evidence>
<dbReference type="EMBL" id="KN838537">
    <property type="protein sequence ID" value="KIK09727.1"/>
    <property type="molecule type" value="Genomic_DNA"/>
</dbReference>
<dbReference type="AlphaFoldDB" id="A0A0C9YH74"/>
<gene>
    <name evidence="3" type="ORF">K443DRAFT_671052</name>
</gene>
<feature type="compositionally biased region" description="Polar residues" evidence="1">
    <location>
        <begin position="427"/>
        <end position="446"/>
    </location>
</feature>
<feature type="compositionally biased region" description="Polar residues" evidence="1">
    <location>
        <begin position="356"/>
        <end position="368"/>
    </location>
</feature>
<evidence type="ECO:0000256" key="1">
    <source>
        <dbReference type="SAM" id="MobiDB-lite"/>
    </source>
</evidence>
<evidence type="ECO:0000256" key="2">
    <source>
        <dbReference type="SAM" id="Phobius"/>
    </source>
</evidence>
<feature type="compositionally biased region" description="Low complexity" evidence="1">
    <location>
        <begin position="369"/>
        <end position="386"/>
    </location>
</feature>
<evidence type="ECO:0008006" key="5">
    <source>
        <dbReference type="Google" id="ProtNLM"/>
    </source>
</evidence>
<keyword evidence="2" id="KW-0812">Transmembrane</keyword>
<dbReference type="Gene3D" id="2.60.120.260">
    <property type="entry name" value="Galactose-binding domain-like"/>
    <property type="match status" value="2"/>
</dbReference>
<reference evidence="4" key="2">
    <citation type="submission" date="2015-01" db="EMBL/GenBank/DDBJ databases">
        <title>Evolutionary Origins and Diversification of the Mycorrhizal Mutualists.</title>
        <authorList>
            <consortium name="DOE Joint Genome Institute"/>
            <consortium name="Mycorrhizal Genomics Consortium"/>
            <person name="Kohler A."/>
            <person name="Kuo A."/>
            <person name="Nagy L.G."/>
            <person name="Floudas D."/>
            <person name="Copeland A."/>
            <person name="Barry K.W."/>
            <person name="Cichocki N."/>
            <person name="Veneault-Fourrey C."/>
            <person name="LaButti K."/>
            <person name="Lindquist E.A."/>
            <person name="Lipzen A."/>
            <person name="Lundell T."/>
            <person name="Morin E."/>
            <person name="Murat C."/>
            <person name="Riley R."/>
            <person name="Ohm R."/>
            <person name="Sun H."/>
            <person name="Tunlid A."/>
            <person name="Henrissat B."/>
            <person name="Grigoriev I.V."/>
            <person name="Hibbett D.S."/>
            <person name="Martin F."/>
        </authorList>
    </citation>
    <scope>NUCLEOTIDE SEQUENCE [LARGE SCALE GENOMIC DNA]</scope>
    <source>
        <strain evidence="4">LaAM-08-1</strain>
    </source>
</reference>
<feature type="region of interest" description="Disordered" evidence="1">
    <location>
        <begin position="356"/>
        <end position="386"/>
    </location>
</feature>
<reference evidence="3 4" key="1">
    <citation type="submission" date="2014-04" db="EMBL/GenBank/DDBJ databases">
        <authorList>
            <consortium name="DOE Joint Genome Institute"/>
            <person name="Kuo A."/>
            <person name="Kohler A."/>
            <person name="Nagy L.G."/>
            <person name="Floudas D."/>
            <person name="Copeland A."/>
            <person name="Barry K.W."/>
            <person name="Cichocki N."/>
            <person name="Veneault-Fourrey C."/>
            <person name="LaButti K."/>
            <person name="Lindquist E.A."/>
            <person name="Lipzen A."/>
            <person name="Lundell T."/>
            <person name="Morin E."/>
            <person name="Murat C."/>
            <person name="Sun H."/>
            <person name="Tunlid A."/>
            <person name="Henrissat B."/>
            <person name="Grigoriev I.V."/>
            <person name="Hibbett D.S."/>
            <person name="Martin F."/>
            <person name="Nordberg H.P."/>
            <person name="Cantor M.N."/>
            <person name="Hua S.X."/>
        </authorList>
    </citation>
    <scope>NUCLEOTIDE SEQUENCE [LARGE SCALE GENOMIC DNA]</scope>
    <source>
        <strain evidence="3 4">LaAM-08-1</strain>
    </source>
</reference>
<proteinExistence type="predicted"/>
<dbReference type="OrthoDB" id="2564234at2759"/>
<evidence type="ECO:0000313" key="3">
    <source>
        <dbReference type="EMBL" id="KIK09727.1"/>
    </source>
</evidence>
<keyword evidence="4" id="KW-1185">Reference proteome</keyword>